<name>A0A450Z5B1_9GAMM</name>
<proteinExistence type="predicted"/>
<dbReference type="EMBL" id="CAADFU010000153">
    <property type="protein sequence ID" value="VFK48995.1"/>
    <property type="molecule type" value="Genomic_DNA"/>
</dbReference>
<protein>
    <submittedName>
        <fullName evidence="1">Uncharacterized protein</fullName>
    </submittedName>
</protein>
<evidence type="ECO:0000313" key="1">
    <source>
        <dbReference type="EMBL" id="VFK48995.1"/>
    </source>
</evidence>
<sequence>MLSFGLIKVRGLVKKISSVLRMYSNESSGKRQEWSAARDAFPPGGSVCGLLWTLTGDLKLDT</sequence>
<accession>A0A450Z5B1</accession>
<organism evidence="1">
    <name type="scientific">Candidatus Kentrum sp. SD</name>
    <dbReference type="NCBI Taxonomy" id="2126332"/>
    <lineage>
        <taxon>Bacteria</taxon>
        <taxon>Pseudomonadati</taxon>
        <taxon>Pseudomonadota</taxon>
        <taxon>Gammaproteobacteria</taxon>
        <taxon>Candidatus Kentrum</taxon>
    </lineage>
</organism>
<reference evidence="1" key="1">
    <citation type="submission" date="2019-02" db="EMBL/GenBank/DDBJ databases">
        <authorList>
            <person name="Gruber-Vodicka R. H."/>
            <person name="Seah K. B. B."/>
        </authorList>
    </citation>
    <scope>NUCLEOTIDE SEQUENCE</scope>
    <source>
        <strain evidence="1">BECK_S1320</strain>
    </source>
</reference>
<gene>
    <name evidence="1" type="ORF">BECKSD772E_GA0070983_115310</name>
</gene>
<dbReference type="AlphaFoldDB" id="A0A450Z5B1"/>